<evidence type="ECO:0000313" key="3">
    <source>
        <dbReference type="WBParaSite" id="nRc.2.0.1.t01076-RA"/>
    </source>
</evidence>
<evidence type="ECO:0000259" key="1">
    <source>
        <dbReference type="PROSITE" id="PS50280"/>
    </source>
</evidence>
<reference evidence="3" key="1">
    <citation type="submission" date="2022-11" db="UniProtKB">
        <authorList>
            <consortium name="WormBaseParasite"/>
        </authorList>
    </citation>
    <scope>IDENTIFICATION</scope>
</reference>
<organism evidence="2 3">
    <name type="scientific">Romanomermis culicivorax</name>
    <name type="common">Nematode worm</name>
    <dbReference type="NCBI Taxonomy" id="13658"/>
    <lineage>
        <taxon>Eukaryota</taxon>
        <taxon>Metazoa</taxon>
        <taxon>Ecdysozoa</taxon>
        <taxon>Nematoda</taxon>
        <taxon>Enoplea</taxon>
        <taxon>Dorylaimia</taxon>
        <taxon>Mermithida</taxon>
        <taxon>Mermithoidea</taxon>
        <taxon>Mermithidae</taxon>
        <taxon>Romanomermis</taxon>
    </lineage>
</organism>
<dbReference type="AlphaFoldDB" id="A0A915HID0"/>
<dbReference type="Proteomes" id="UP000887565">
    <property type="component" value="Unplaced"/>
</dbReference>
<sequence>MNGLCFRHPIIFIKEEGKKKKLLIPEIIPFRLYDTTPKFLCIKKSTIPGAGRGVFAKIDLPCGVAFGPYSGFLSRTTKARLSGYSWQLLYGGSQKKKIWVDAYDEQYSNWMALNISRTSPAKFIFFDIRTSLAQGALVEEEQNMIAMMQSHNMYYYTYKPIPAGTELMVWYGSSYGRYLKIPGAMDVNGSFAPSKEYQARLSKRH</sequence>
<accession>A0A915HID0</accession>
<name>A0A915HID0_ROMCU</name>
<dbReference type="PROSITE" id="PS50280">
    <property type="entry name" value="SET"/>
    <property type="match status" value="1"/>
</dbReference>
<proteinExistence type="predicted"/>
<dbReference type="Pfam" id="PF21549">
    <property type="entry name" value="PRDM2_PR"/>
    <property type="match status" value="2"/>
</dbReference>
<dbReference type="WBParaSite" id="nRc.2.0.1.t01076-RA">
    <property type="protein sequence ID" value="nRc.2.0.1.t01076-RA"/>
    <property type="gene ID" value="nRc.2.0.1.g01076"/>
</dbReference>
<dbReference type="InterPro" id="IPR046341">
    <property type="entry name" value="SET_dom_sf"/>
</dbReference>
<dbReference type="Gene3D" id="2.170.270.10">
    <property type="entry name" value="SET domain"/>
    <property type="match status" value="1"/>
</dbReference>
<dbReference type="SUPFAM" id="SSF82199">
    <property type="entry name" value="SET domain"/>
    <property type="match status" value="1"/>
</dbReference>
<dbReference type="InterPro" id="IPR001214">
    <property type="entry name" value="SET_dom"/>
</dbReference>
<protein>
    <submittedName>
        <fullName evidence="3">SET domain-containing protein</fullName>
    </submittedName>
</protein>
<feature type="domain" description="SET" evidence="1">
    <location>
        <begin position="38"/>
        <end position="172"/>
    </location>
</feature>
<evidence type="ECO:0000313" key="2">
    <source>
        <dbReference type="Proteomes" id="UP000887565"/>
    </source>
</evidence>
<keyword evidence="2" id="KW-1185">Reference proteome</keyword>